<evidence type="ECO:0000313" key="1">
    <source>
        <dbReference type="EMBL" id="APD92207.1"/>
    </source>
</evidence>
<keyword evidence="1" id="KW-0614">Plasmid</keyword>
<accession>A0AAC9NU64</accession>
<proteinExistence type="predicted"/>
<dbReference type="RefSeq" id="WP_071960820.1">
    <property type="nucleotide sequence ID" value="NZ_CP018025.1"/>
</dbReference>
<gene>
    <name evidence="1" type="ORF">BM524_20025</name>
</gene>
<dbReference type="EMBL" id="CP018025">
    <property type="protein sequence ID" value="APD92207.1"/>
    <property type="molecule type" value="Genomic_DNA"/>
</dbReference>
<reference evidence="1 2" key="1">
    <citation type="submission" date="2016-11" db="EMBL/GenBank/DDBJ databases">
        <title>Networking in microbes: conjugative elements and plasmids in the genus Alteromonas.</title>
        <authorList>
            <person name="Lopez-Perez M."/>
            <person name="Ramon-Marco N."/>
            <person name="Rodriguez-Valera F."/>
        </authorList>
    </citation>
    <scope>NUCLEOTIDE SEQUENCE [LARGE SCALE GENOMIC DNA]</scope>
    <source>
        <strain evidence="1 2">CP48</strain>
        <plasmid evidence="2">pamcp48-600</plasmid>
    </source>
</reference>
<evidence type="ECO:0000313" key="2">
    <source>
        <dbReference type="Proteomes" id="UP000182101"/>
    </source>
</evidence>
<geneLocation type="plasmid" evidence="2">
    <name>pamcp48-600</name>
</geneLocation>
<protein>
    <submittedName>
        <fullName evidence="1">Uncharacterized protein</fullName>
    </submittedName>
</protein>
<dbReference type="AlphaFoldDB" id="A0AAC9NU64"/>
<name>A0AAC9NU64_9ALTE</name>
<sequence length="70" mass="8550">MSERIFLLSQYPEIALIFWDFNTDEIEESVLFFYIRKRMKYLHQDLLSDEEVRLIDELSEKFNEGISLLE</sequence>
<dbReference type="Proteomes" id="UP000182101">
    <property type="component" value="Plasmid pAMCP48-600"/>
</dbReference>
<organism evidence="1 2">
    <name type="scientific">Alteromonas mediterranea</name>
    <dbReference type="NCBI Taxonomy" id="314275"/>
    <lineage>
        <taxon>Bacteria</taxon>
        <taxon>Pseudomonadati</taxon>
        <taxon>Pseudomonadota</taxon>
        <taxon>Gammaproteobacteria</taxon>
        <taxon>Alteromonadales</taxon>
        <taxon>Alteromonadaceae</taxon>
        <taxon>Alteromonas/Salinimonas group</taxon>
        <taxon>Alteromonas</taxon>
    </lineage>
</organism>